<name>A0AAE0IZY3_9PEZI</name>
<evidence type="ECO:0000313" key="2">
    <source>
        <dbReference type="EMBL" id="KAK3334110.1"/>
    </source>
</evidence>
<dbReference type="AlphaFoldDB" id="A0AAE0IZY3"/>
<organism evidence="2 3">
    <name type="scientific">Cercophora scortea</name>
    <dbReference type="NCBI Taxonomy" id="314031"/>
    <lineage>
        <taxon>Eukaryota</taxon>
        <taxon>Fungi</taxon>
        <taxon>Dikarya</taxon>
        <taxon>Ascomycota</taxon>
        <taxon>Pezizomycotina</taxon>
        <taxon>Sordariomycetes</taxon>
        <taxon>Sordariomycetidae</taxon>
        <taxon>Sordariales</taxon>
        <taxon>Lasiosphaeriaceae</taxon>
        <taxon>Cercophora</taxon>
    </lineage>
</organism>
<dbReference type="Pfam" id="PF08518">
    <property type="entry name" value="GIT_SHD"/>
    <property type="match status" value="1"/>
</dbReference>
<dbReference type="EMBL" id="JAUEPO010000002">
    <property type="protein sequence ID" value="KAK3334110.1"/>
    <property type="molecule type" value="Genomic_DNA"/>
</dbReference>
<gene>
    <name evidence="2" type="ORF">B0T19DRAFT_420066</name>
</gene>
<keyword evidence="3" id="KW-1185">Reference proteome</keyword>
<reference evidence="2" key="1">
    <citation type="journal article" date="2023" name="Mol. Phylogenet. Evol.">
        <title>Genome-scale phylogeny and comparative genomics of the fungal order Sordariales.</title>
        <authorList>
            <person name="Hensen N."/>
            <person name="Bonometti L."/>
            <person name="Westerberg I."/>
            <person name="Brannstrom I.O."/>
            <person name="Guillou S."/>
            <person name="Cros-Aarteil S."/>
            <person name="Calhoun S."/>
            <person name="Haridas S."/>
            <person name="Kuo A."/>
            <person name="Mondo S."/>
            <person name="Pangilinan J."/>
            <person name="Riley R."/>
            <person name="LaButti K."/>
            <person name="Andreopoulos B."/>
            <person name="Lipzen A."/>
            <person name="Chen C."/>
            <person name="Yan M."/>
            <person name="Daum C."/>
            <person name="Ng V."/>
            <person name="Clum A."/>
            <person name="Steindorff A."/>
            <person name="Ohm R.A."/>
            <person name="Martin F."/>
            <person name="Silar P."/>
            <person name="Natvig D.O."/>
            <person name="Lalanne C."/>
            <person name="Gautier V."/>
            <person name="Ament-Velasquez S.L."/>
            <person name="Kruys A."/>
            <person name="Hutchinson M.I."/>
            <person name="Powell A.J."/>
            <person name="Barry K."/>
            <person name="Miller A.N."/>
            <person name="Grigoriev I.V."/>
            <person name="Debuchy R."/>
            <person name="Gladieux P."/>
            <person name="Hiltunen Thoren M."/>
            <person name="Johannesson H."/>
        </authorList>
    </citation>
    <scope>NUCLEOTIDE SEQUENCE</scope>
    <source>
        <strain evidence="2">SMH4131-1</strain>
    </source>
</reference>
<evidence type="ECO:0000259" key="1">
    <source>
        <dbReference type="Pfam" id="PF08518"/>
    </source>
</evidence>
<dbReference type="InterPro" id="IPR039892">
    <property type="entry name" value="Spa2/Sph1"/>
</dbReference>
<accession>A0AAE0IZY3</accession>
<evidence type="ECO:0000313" key="3">
    <source>
        <dbReference type="Proteomes" id="UP001286456"/>
    </source>
</evidence>
<feature type="domain" description="GIT Spa2 homology (SHD)" evidence="1">
    <location>
        <begin position="334"/>
        <end position="356"/>
    </location>
</feature>
<dbReference type="PANTHER" id="PTHR21601:SF0">
    <property type="entry name" value="PROTEIN SPA2-RELATED"/>
    <property type="match status" value="1"/>
</dbReference>
<protein>
    <recommendedName>
        <fullName evidence="1">GIT Spa2 homology (SHD) domain-containing protein</fullName>
    </recommendedName>
</protein>
<dbReference type="InterPro" id="IPR013724">
    <property type="entry name" value="GIT_SHD"/>
</dbReference>
<dbReference type="PANTHER" id="PTHR21601">
    <property type="entry name" value="SPA2 PROTEIN"/>
    <property type="match status" value="1"/>
</dbReference>
<comment type="caution">
    <text evidence="2">The sequence shown here is derived from an EMBL/GenBank/DDBJ whole genome shotgun (WGS) entry which is preliminary data.</text>
</comment>
<dbReference type="GO" id="GO:0005078">
    <property type="term" value="F:MAP-kinase scaffold activity"/>
    <property type="evidence" value="ECO:0007669"/>
    <property type="project" value="TreeGrafter"/>
</dbReference>
<sequence>MRTEPLSLPAALTGLLRVKDLAALDLTDSLGATQLGGKRTVARIFAEVVDVGSVVKELRAVLDECMSSQSEAYRAKHVVSVHQLAAVVGDGVVAFSHLELVLPDTRSFTSETEEDQRSCKWIARNTRLVAALLRLQTFKRLLTLLVSILKRDSRLMEVAESYGRLVSALSSLHDRNDVFSGRVDTLIADLALGGARYGPNPGALDITLADIATIDDISIPILSRDLANRHHYYEAGPGHTENLDAEPAPISYLHLYLHEIRDSESAPGMSNEPPAQPTAALPSCHVIFDQPQATKPVVLELFKRAIAVSRFADECHKQDVEGGGRTGMKGVKWKLVQLSPSRFKELYTDVYDELVRKNIADKKPDRQVPAALPVVDGFTPGRNEARLRLSGIPDARFLDLLSDVCWALGEQGESQ</sequence>
<proteinExistence type="predicted"/>
<dbReference type="Proteomes" id="UP001286456">
    <property type="component" value="Unassembled WGS sequence"/>
</dbReference>
<reference evidence="2" key="2">
    <citation type="submission" date="2023-06" db="EMBL/GenBank/DDBJ databases">
        <authorList>
            <consortium name="Lawrence Berkeley National Laboratory"/>
            <person name="Haridas S."/>
            <person name="Hensen N."/>
            <person name="Bonometti L."/>
            <person name="Westerberg I."/>
            <person name="Brannstrom I.O."/>
            <person name="Guillou S."/>
            <person name="Cros-Aarteil S."/>
            <person name="Calhoun S."/>
            <person name="Kuo A."/>
            <person name="Mondo S."/>
            <person name="Pangilinan J."/>
            <person name="Riley R."/>
            <person name="Labutti K."/>
            <person name="Andreopoulos B."/>
            <person name="Lipzen A."/>
            <person name="Chen C."/>
            <person name="Yanf M."/>
            <person name="Daum C."/>
            <person name="Ng V."/>
            <person name="Clum A."/>
            <person name="Steindorff A."/>
            <person name="Ohm R."/>
            <person name="Martin F."/>
            <person name="Silar P."/>
            <person name="Natvig D."/>
            <person name="Lalanne C."/>
            <person name="Gautier V."/>
            <person name="Ament-Velasquez S.L."/>
            <person name="Kruys A."/>
            <person name="Hutchinson M.I."/>
            <person name="Powell A.J."/>
            <person name="Barry K."/>
            <person name="Miller A.N."/>
            <person name="Grigoriev I.V."/>
            <person name="Debuchy R."/>
            <person name="Gladieux P."/>
            <person name="Thoren M.H."/>
            <person name="Johannesson H."/>
        </authorList>
    </citation>
    <scope>NUCLEOTIDE SEQUENCE</scope>
    <source>
        <strain evidence="2">SMH4131-1</strain>
    </source>
</reference>